<dbReference type="GO" id="GO:0015833">
    <property type="term" value="P:peptide transport"/>
    <property type="evidence" value="ECO:0007669"/>
    <property type="project" value="InterPro"/>
</dbReference>
<keyword evidence="1" id="KW-0813">Transport</keyword>
<keyword evidence="2" id="KW-0547">Nucleotide-binding</keyword>
<evidence type="ECO:0000313" key="5">
    <source>
        <dbReference type="EMBL" id="ASJ09178.1"/>
    </source>
</evidence>
<dbReference type="InterPro" id="IPR027417">
    <property type="entry name" value="P-loop_NTPase"/>
</dbReference>
<dbReference type="InterPro" id="IPR017871">
    <property type="entry name" value="ABC_transporter-like_CS"/>
</dbReference>
<keyword evidence="6" id="KW-1185">Reference proteome</keyword>
<dbReference type="InterPro" id="IPR003593">
    <property type="entry name" value="AAA+_ATPase"/>
</dbReference>
<sequence>MTTTRPATSSGVIRVSELLKVENLTKVFTSGLTGGYEIRAVDGISFTVKPGEIVSLVGESGSGKTTVGKLILRLLTPTSGRILFEGEDITEFDKKRLKTEYYRKVQAVFQDPFASFNPLHEIDRAFDLVFRSFLPNVGKEEREEMIDHALEGVGLNPSEVRGKFPHQLSGGQLQRILIARALLVRPKLLIADEAVSMLDASTRIDVLNLLGDFRDKYNTSVLFVTHDLALGYYISDSTIIMYRGTIVEMGDTERVFHNPLHPYTKMLLESVPDINVKWEFKGIEPEKEEGAVYQIKGCRYAPRCPLAYDKCFSVRPELVEVEKDHWVACHLYGGE</sequence>
<dbReference type="CDD" id="cd03257">
    <property type="entry name" value="ABC_NikE_OppD_transporters"/>
    <property type="match status" value="1"/>
</dbReference>
<dbReference type="AlphaFoldDB" id="A0A2Z2MMY5"/>
<dbReference type="OrthoDB" id="18209at2157"/>
<protein>
    <submittedName>
        <fullName evidence="5">Peptide ABC transporter</fullName>
    </submittedName>
</protein>
<evidence type="ECO:0000313" key="6">
    <source>
        <dbReference type="Proteomes" id="UP000250125"/>
    </source>
</evidence>
<gene>
    <name evidence="5" type="ORF">A3L11_08020</name>
</gene>
<evidence type="ECO:0000256" key="2">
    <source>
        <dbReference type="ARBA" id="ARBA00022741"/>
    </source>
</evidence>
<dbReference type="SUPFAM" id="SSF52540">
    <property type="entry name" value="P-loop containing nucleoside triphosphate hydrolases"/>
    <property type="match status" value="1"/>
</dbReference>
<organism evidence="5 6">
    <name type="scientific">Thermococcus siculi</name>
    <dbReference type="NCBI Taxonomy" id="72803"/>
    <lineage>
        <taxon>Archaea</taxon>
        <taxon>Methanobacteriati</taxon>
        <taxon>Methanobacteriota</taxon>
        <taxon>Thermococci</taxon>
        <taxon>Thermococcales</taxon>
        <taxon>Thermococcaceae</taxon>
        <taxon>Thermococcus</taxon>
    </lineage>
</organism>
<dbReference type="PANTHER" id="PTHR43230">
    <property type="entry name" value="ABC-TYPE DIPEPTIDE/OLIGOPEPTIDE TRANSPORT SYSTEM, ATPASE COMPONENT"/>
    <property type="match status" value="1"/>
</dbReference>
<dbReference type="Pfam" id="PF00005">
    <property type="entry name" value="ABC_tran"/>
    <property type="match status" value="1"/>
</dbReference>
<dbReference type="Pfam" id="PF08352">
    <property type="entry name" value="oligo_HPY"/>
    <property type="match status" value="1"/>
</dbReference>
<reference evidence="5 6" key="1">
    <citation type="submission" date="2016-04" db="EMBL/GenBank/DDBJ databases">
        <title>Complete genome sequence of Thermococcus siculi type strain RG-20.</title>
        <authorList>
            <person name="Oger P.M."/>
        </authorList>
    </citation>
    <scope>NUCLEOTIDE SEQUENCE [LARGE SCALE GENOMIC DNA]</scope>
    <source>
        <strain evidence="5 6">RG-20</strain>
    </source>
</reference>
<dbReference type="SMART" id="SM00382">
    <property type="entry name" value="AAA"/>
    <property type="match status" value="1"/>
</dbReference>
<evidence type="ECO:0000259" key="4">
    <source>
        <dbReference type="PROSITE" id="PS50893"/>
    </source>
</evidence>
<evidence type="ECO:0000256" key="3">
    <source>
        <dbReference type="ARBA" id="ARBA00022840"/>
    </source>
</evidence>
<dbReference type="InterPro" id="IPR013563">
    <property type="entry name" value="Oligopep_ABC_C"/>
</dbReference>
<feature type="domain" description="ABC transporter" evidence="4">
    <location>
        <begin position="19"/>
        <end position="268"/>
    </location>
</feature>
<dbReference type="GeneID" id="33318175"/>
<name>A0A2Z2MMY5_9EURY</name>
<dbReference type="GO" id="GO:0005524">
    <property type="term" value="F:ATP binding"/>
    <property type="evidence" value="ECO:0007669"/>
    <property type="project" value="UniProtKB-KW"/>
</dbReference>
<evidence type="ECO:0000256" key="1">
    <source>
        <dbReference type="ARBA" id="ARBA00022448"/>
    </source>
</evidence>
<dbReference type="RefSeq" id="WP_088856412.1">
    <property type="nucleotide sequence ID" value="NZ_CP015103.1"/>
</dbReference>
<dbReference type="PANTHER" id="PTHR43230:SF3">
    <property type="entry name" value="ABC-TYPE DIPEPTIDE_OLIGOPEPTIDE TRANSPORT SYSTEM, ATPASE COMPONENT"/>
    <property type="match status" value="1"/>
</dbReference>
<accession>A0A2Z2MMY5</accession>
<keyword evidence="3" id="KW-0067">ATP-binding</keyword>
<proteinExistence type="predicted"/>
<dbReference type="GO" id="GO:0016887">
    <property type="term" value="F:ATP hydrolysis activity"/>
    <property type="evidence" value="ECO:0007669"/>
    <property type="project" value="InterPro"/>
</dbReference>
<dbReference type="NCBIfam" id="TIGR01727">
    <property type="entry name" value="oligo_HPY"/>
    <property type="match status" value="1"/>
</dbReference>
<dbReference type="KEGG" id="tsl:A3L11_08020"/>
<dbReference type="InterPro" id="IPR003439">
    <property type="entry name" value="ABC_transporter-like_ATP-bd"/>
</dbReference>
<dbReference type="PROSITE" id="PS00211">
    <property type="entry name" value="ABC_TRANSPORTER_1"/>
    <property type="match status" value="1"/>
</dbReference>
<dbReference type="Proteomes" id="UP000250125">
    <property type="component" value="Chromosome"/>
</dbReference>
<dbReference type="Gene3D" id="3.40.50.300">
    <property type="entry name" value="P-loop containing nucleotide triphosphate hydrolases"/>
    <property type="match status" value="1"/>
</dbReference>
<dbReference type="EMBL" id="CP015103">
    <property type="protein sequence ID" value="ASJ09178.1"/>
    <property type="molecule type" value="Genomic_DNA"/>
</dbReference>
<dbReference type="PROSITE" id="PS50893">
    <property type="entry name" value="ABC_TRANSPORTER_2"/>
    <property type="match status" value="1"/>
</dbReference>